<dbReference type="AlphaFoldDB" id="A0A1G4JMZ3"/>
<gene>
    <name evidence="2" type="ORF">LADA_0F13190G</name>
</gene>
<evidence type="ECO:0000313" key="2">
    <source>
        <dbReference type="EMBL" id="SCU91947.1"/>
    </source>
</evidence>
<proteinExistence type="predicted"/>
<dbReference type="EMBL" id="LT598458">
    <property type="protein sequence ID" value="SCU91947.1"/>
    <property type="molecule type" value="Genomic_DNA"/>
</dbReference>
<name>A0A1G4JMZ3_9SACH</name>
<feature type="region of interest" description="Disordered" evidence="1">
    <location>
        <begin position="22"/>
        <end position="46"/>
    </location>
</feature>
<accession>A0A1G4JMZ3</accession>
<reference evidence="2 3" key="1">
    <citation type="submission" date="2016-03" db="EMBL/GenBank/DDBJ databases">
        <authorList>
            <person name="Devillers H."/>
        </authorList>
    </citation>
    <scope>NUCLEOTIDE SEQUENCE [LARGE SCALE GENOMIC DNA]</scope>
    <source>
        <strain evidence="2">CBS 10888</strain>
    </source>
</reference>
<dbReference type="Proteomes" id="UP000190274">
    <property type="component" value="Chromosome F"/>
</dbReference>
<sequence length="196" mass="22157">MLSPAAHSGRVLTRVRTYSSLPPPTYFGPRTSTSSSPHPQLKVANPPKEAVRKPLLELATVLSVIALSFFAIDNYRSRLTLELKMEENAVRFKEAQESLAQQANAHRKKRELQILNERKLIQTRDMKAVLHVAMLRKQLTDAGIEPVAIAQVLQEFEKNVRMENSVSNVSGTRLWLTSDSESKAYISDIREYDGRK</sequence>
<protein>
    <submittedName>
        <fullName evidence="2">LADA_0F13190g1_1</fullName>
    </submittedName>
</protein>
<dbReference type="OrthoDB" id="3997736at2759"/>
<keyword evidence="3" id="KW-1185">Reference proteome</keyword>
<organism evidence="2 3">
    <name type="scientific">Lachancea dasiensis</name>
    <dbReference type="NCBI Taxonomy" id="1072105"/>
    <lineage>
        <taxon>Eukaryota</taxon>
        <taxon>Fungi</taxon>
        <taxon>Dikarya</taxon>
        <taxon>Ascomycota</taxon>
        <taxon>Saccharomycotina</taxon>
        <taxon>Saccharomycetes</taxon>
        <taxon>Saccharomycetales</taxon>
        <taxon>Saccharomycetaceae</taxon>
        <taxon>Lachancea</taxon>
    </lineage>
</organism>
<evidence type="ECO:0000313" key="3">
    <source>
        <dbReference type="Proteomes" id="UP000190274"/>
    </source>
</evidence>
<evidence type="ECO:0000256" key="1">
    <source>
        <dbReference type="SAM" id="MobiDB-lite"/>
    </source>
</evidence>